<reference evidence="1 2" key="1">
    <citation type="submission" date="2022-07" db="EMBL/GenBank/DDBJ databases">
        <title>Methylomonas rivi sp. nov., Methylomonas rosea sp. nov., Methylomonas aureus sp. nov. and Methylomonas subterranea sp. nov., four novel methanotrophs isolated from a freshwater creek and the deep terrestrial subsurface.</title>
        <authorList>
            <person name="Abin C."/>
            <person name="Sankaranarayanan K."/>
            <person name="Garner C."/>
            <person name="Sindelar R."/>
            <person name="Kotary K."/>
            <person name="Garner R."/>
            <person name="Barclay S."/>
            <person name="Lawson P."/>
            <person name="Krumholz L."/>
        </authorList>
    </citation>
    <scope>NUCLEOTIDE SEQUENCE [LARGE SCALE GENOMIC DNA]</scope>
    <source>
        <strain evidence="1 2">WSC-6</strain>
    </source>
</reference>
<comment type="caution">
    <text evidence="1">The sequence shown here is derived from an EMBL/GenBank/DDBJ whole genome shotgun (WGS) entry which is preliminary data.</text>
</comment>
<dbReference type="EMBL" id="JANIBK010000251">
    <property type="protein sequence ID" value="MCQ8130886.1"/>
    <property type="molecule type" value="Genomic_DNA"/>
</dbReference>
<evidence type="ECO:0000313" key="1">
    <source>
        <dbReference type="EMBL" id="MCQ8130886.1"/>
    </source>
</evidence>
<proteinExistence type="predicted"/>
<protein>
    <recommendedName>
        <fullName evidence="3">DnaA N-terminal domain-containing protein</fullName>
    </recommendedName>
</protein>
<accession>A0ABT1UB72</accession>
<evidence type="ECO:0008006" key="3">
    <source>
        <dbReference type="Google" id="ProtNLM"/>
    </source>
</evidence>
<evidence type="ECO:0000313" key="2">
    <source>
        <dbReference type="Proteomes" id="UP001524586"/>
    </source>
</evidence>
<gene>
    <name evidence="1" type="ORF">NP596_20695</name>
</gene>
<name>A0ABT1UB72_9GAMM</name>
<dbReference type="Proteomes" id="UP001524586">
    <property type="component" value="Unassembled WGS sequence"/>
</dbReference>
<dbReference type="RefSeq" id="WP_256617281.1">
    <property type="nucleotide sequence ID" value="NZ_JANIBK010000251.1"/>
</dbReference>
<organism evidence="1 2">
    <name type="scientific">Methylomonas rivi</name>
    <dbReference type="NCBI Taxonomy" id="2952226"/>
    <lineage>
        <taxon>Bacteria</taxon>
        <taxon>Pseudomonadati</taxon>
        <taxon>Pseudomonadota</taxon>
        <taxon>Gammaproteobacteria</taxon>
        <taxon>Methylococcales</taxon>
        <taxon>Methylococcaceae</taxon>
        <taxon>Methylomonas</taxon>
    </lineage>
</organism>
<keyword evidence="2" id="KW-1185">Reference proteome</keyword>
<sequence length="95" mass="10788">MIRRYRSLDDLWCEWGDATTAIMEHIQLKEPLDSKFQWIFSDAAVVIHHADYYAVTVIHTALDSTINQKILLSVQARVSESGGIAVSTLRRSVMP</sequence>